<dbReference type="SUPFAM" id="SSF46689">
    <property type="entry name" value="Homeodomain-like"/>
    <property type="match status" value="1"/>
</dbReference>
<evidence type="ECO:0000256" key="3">
    <source>
        <dbReference type="ARBA" id="ARBA00023125"/>
    </source>
</evidence>
<dbReference type="SMART" id="SM00857">
    <property type="entry name" value="Resolvase"/>
    <property type="match status" value="1"/>
</dbReference>
<dbReference type="AlphaFoldDB" id="B3E8C7"/>
<dbReference type="GO" id="GO:0003677">
    <property type="term" value="F:DNA binding"/>
    <property type="evidence" value="ECO:0007669"/>
    <property type="project" value="UniProtKB-KW"/>
</dbReference>
<dbReference type="Gene3D" id="3.40.50.1390">
    <property type="entry name" value="Resolvase, N-terminal catalytic domain"/>
    <property type="match status" value="1"/>
</dbReference>
<feature type="active site" description="O-(5'-phospho-DNA)-serine intermediate" evidence="5 6">
    <location>
        <position position="12"/>
    </location>
</feature>
<dbReference type="InterPro" id="IPR050639">
    <property type="entry name" value="SSR_resolvase"/>
</dbReference>
<dbReference type="PANTHER" id="PTHR30461">
    <property type="entry name" value="DNA-INVERTASE FROM LAMBDOID PROPHAGE"/>
    <property type="match status" value="1"/>
</dbReference>
<evidence type="ECO:0000256" key="1">
    <source>
        <dbReference type="ARBA" id="ARBA00009913"/>
    </source>
</evidence>
<evidence type="ECO:0000256" key="4">
    <source>
        <dbReference type="ARBA" id="ARBA00023172"/>
    </source>
</evidence>
<evidence type="ECO:0000259" key="7">
    <source>
        <dbReference type="PROSITE" id="PS51736"/>
    </source>
</evidence>
<dbReference type="PROSITE" id="PS51736">
    <property type="entry name" value="RECOMBINASES_3"/>
    <property type="match status" value="1"/>
</dbReference>
<dbReference type="SUPFAM" id="SSF53041">
    <property type="entry name" value="Resolvase-like"/>
    <property type="match status" value="1"/>
</dbReference>
<evidence type="ECO:0000256" key="5">
    <source>
        <dbReference type="PIRSR" id="PIRSR606118-50"/>
    </source>
</evidence>
<dbReference type="PROSITE" id="PS00397">
    <property type="entry name" value="RECOMBINASES_1"/>
    <property type="match status" value="1"/>
</dbReference>
<gene>
    <name evidence="8" type="ordered locus">Glov_1445</name>
</gene>
<dbReference type="KEGG" id="glo:Glov_1445"/>
<dbReference type="eggNOG" id="COG1961">
    <property type="taxonomic scope" value="Bacteria"/>
</dbReference>
<dbReference type="Pfam" id="PF02796">
    <property type="entry name" value="HTH_7"/>
    <property type="match status" value="1"/>
</dbReference>
<comment type="similarity">
    <text evidence="1">Belongs to the site-specific recombinase resolvase family.</text>
</comment>
<evidence type="ECO:0000313" key="8">
    <source>
        <dbReference type="EMBL" id="ACD95164.1"/>
    </source>
</evidence>
<protein>
    <submittedName>
        <fullName evidence="8">Resolvase domain</fullName>
    </submittedName>
</protein>
<name>B3E8C7_TRIL1</name>
<reference evidence="8 9" key="1">
    <citation type="submission" date="2008-05" db="EMBL/GenBank/DDBJ databases">
        <title>Complete sequence of chromosome of Geobacter lovleyi SZ.</title>
        <authorList>
            <consortium name="US DOE Joint Genome Institute"/>
            <person name="Lucas S."/>
            <person name="Copeland A."/>
            <person name="Lapidus A."/>
            <person name="Glavina del Rio T."/>
            <person name="Dalin E."/>
            <person name="Tice H."/>
            <person name="Bruce D."/>
            <person name="Goodwin L."/>
            <person name="Pitluck S."/>
            <person name="Chertkov O."/>
            <person name="Meincke L."/>
            <person name="Brettin T."/>
            <person name="Detter J.C."/>
            <person name="Han C."/>
            <person name="Tapia R."/>
            <person name="Kuske C.R."/>
            <person name="Schmutz J."/>
            <person name="Larimer F."/>
            <person name="Land M."/>
            <person name="Hauser L."/>
            <person name="Kyrpides N."/>
            <person name="Mikhailova N."/>
            <person name="Sung Y."/>
            <person name="Fletcher K.E."/>
            <person name="Ritalahti K.M."/>
            <person name="Loeffler F.E."/>
            <person name="Richardson P."/>
        </authorList>
    </citation>
    <scope>NUCLEOTIDE SEQUENCE [LARGE SCALE GENOMIC DNA]</scope>
    <source>
        <strain evidence="9">ATCC BAA-1151 / DSM 17278 / SZ</strain>
    </source>
</reference>
<keyword evidence="4" id="KW-0233">DNA recombination</keyword>
<keyword evidence="3" id="KW-0238">DNA-binding</keyword>
<dbReference type="Pfam" id="PF00239">
    <property type="entry name" value="Resolvase"/>
    <property type="match status" value="1"/>
</dbReference>
<evidence type="ECO:0000256" key="6">
    <source>
        <dbReference type="PROSITE-ProRule" id="PRU10137"/>
    </source>
</evidence>
<dbReference type="CDD" id="cd03768">
    <property type="entry name" value="SR_ResInv"/>
    <property type="match status" value="1"/>
</dbReference>
<sequence>MAGKSIGYVRVSTSDQHTDRQLAGLELDRVFTDSASGKNTDRPQLGAMLAYVRDGDVIHVHSLDRLARNLIDLRRVVSDLVERGIAIHFHTENLVFTPDETINPMSTLLLSMLGAVAEFERSLIRERQKEGIAAAKTRGVYRGRRPSLTPDQIAEIKQLASTGVPKAKLARRYDVSRETIYQALKSAL</sequence>
<dbReference type="OrthoDB" id="9797501at2"/>
<dbReference type="GO" id="GO:0015074">
    <property type="term" value="P:DNA integration"/>
    <property type="evidence" value="ECO:0007669"/>
    <property type="project" value="UniProtKB-KW"/>
</dbReference>
<keyword evidence="2" id="KW-0229">DNA integration</keyword>
<dbReference type="InterPro" id="IPR009057">
    <property type="entry name" value="Homeodomain-like_sf"/>
</dbReference>
<organism evidence="8 9">
    <name type="scientific">Trichlorobacter lovleyi (strain ATCC BAA-1151 / DSM 17278 / SZ)</name>
    <name type="common">Geobacter lovleyi</name>
    <dbReference type="NCBI Taxonomy" id="398767"/>
    <lineage>
        <taxon>Bacteria</taxon>
        <taxon>Pseudomonadati</taxon>
        <taxon>Thermodesulfobacteriota</taxon>
        <taxon>Desulfuromonadia</taxon>
        <taxon>Geobacterales</taxon>
        <taxon>Geobacteraceae</taxon>
        <taxon>Trichlorobacter</taxon>
    </lineage>
</organism>
<dbReference type="InterPro" id="IPR006120">
    <property type="entry name" value="Resolvase_HTH_dom"/>
</dbReference>
<dbReference type="PANTHER" id="PTHR30461:SF26">
    <property type="entry name" value="RESOLVASE HOMOLOG YNEB"/>
    <property type="match status" value="1"/>
</dbReference>
<dbReference type="InterPro" id="IPR006119">
    <property type="entry name" value="Resolv_N"/>
</dbReference>
<proteinExistence type="inferred from homology"/>
<dbReference type="InterPro" id="IPR036162">
    <property type="entry name" value="Resolvase-like_N_sf"/>
</dbReference>
<dbReference type="RefSeq" id="WP_012469506.1">
    <property type="nucleotide sequence ID" value="NC_010814.1"/>
</dbReference>
<dbReference type="HOGENOM" id="CLU_010686_8_3_7"/>
<dbReference type="Gene3D" id="1.10.10.60">
    <property type="entry name" value="Homeodomain-like"/>
    <property type="match status" value="1"/>
</dbReference>
<dbReference type="InterPro" id="IPR006118">
    <property type="entry name" value="Recombinase_CS"/>
</dbReference>
<accession>B3E8C7</accession>
<dbReference type="EMBL" id="CP001089">
    <property type="protein sequence ID" value="ACD95164.1"/>
    <property type="molecule type" value="Genomic_DNA"/>
</dbReference>
<dbReference type="STRING" id="398767.Glov_1445"/>
<feature type="domain" description="Resolvase/invertase-type recombinase catalytic" evidence="7">
    <location>
        <begin position="4"/>
        <end position="139"/>
    </location>
</feature>
<dbReference type="CDD" id="cd00569">
    <property type="entry name" value="HTH_Hin_like"/>
    <property type="match status" value="1"/>
</dbReference>
<evidence type="ECO:0000256" key="2">
    <source>
        <dbReference type="ARBA" id="ARBA00022908"/>
    </source>
</evidence>
<evidence type="ECO:0000313" key="9">
    <source>
        <dbReference type="Proteomes" id="UP000002420"/>
    </source>
</evidence>
<dbReference type="GO" id="GO:0000150">
    <property type="term" value="F:DNA strand exchange activity"/>
    <property type="evidence" value="ECO:0007669"/>
    <property type="project" value="InterPro"/>
</dbReference>
<dbReference type="Proteomes" id="UP000002420">
    <property type="component" value="Chromosome"/>
</dbReference>
<keyword evidence="9" id="KW-1185">Reference proteome</keyword>